<evidence type="ECO:0000313" key="9">
    <source>
        <dbReference type="EMBL" id="NDW15977.1"/>
    </source>
</evidence>
<dbReference type="Proteomes" id="UP000471381">
    <property type="component" value="Unassembled WGS sequence"/>
</dbReference>
<feature type="transmembrane region" description="Helical" evidence="8">
    <location>
        <begin position="191"/>
        <end position="220"/>
    </location>
</feature>
<feature type="transmembrane region" description="Helical" evidence="8">
    <location>
        <begin position="357"/>
        <end position="375"/>
    </location>
</feature>
<comment type="subcellular location">
    <subcellularLocation>
        <location evidence="1">Cell membrane</location>
        <topology evidence="1">Multi-pass membrane protein</topology>
    </subcellularLocation>
</comment>
<keyword evidence="6 8" id="KW-1133">Transmembrane helix</keyword>
<evidence type="ECO:0000256" key="1">
    <source>
        <dbReference type="ARBA" id="ARBA00004651"/>
    </source>
</evidence>
<sequence length="518" mass="55621">MISTKDTNPERKINTPLFAITAGFISVFCLMALIDVNALAAWVDTSFAWSVRYFGLYWQVLLLATFLISLGMACLPGARAVMGNIDKPEFSNFQWGSMIMCTLLAGGGVFWAAGEPMAHFLSVPPVFGDVEAGTGEATVYALAQSYLHWGFLAWAILGSLTVIMLMYYHYEKGLPLAPRTLLYPIFKRRAIQGPIGTITDAVCIIAVVAGTVGPIGFLGLQVSYGLNTLLGIADNATTQTAVISVLTIVYVASAITGVTKGIQLLSRLNMILAVCLLAFLMVTTSAMFVISHFFEALGTHITHFFQMALYRGNAGMFGEAGWLGWWTVFFWGWFIGYGPMMAIFIARISKGRSIRAIVIMLSIIAPLITMFWFTIVGGTGLSLELGAPGTISAAFEGFNLPAALLAVTQALPMGAIVSFLFLLLTMTFVATTGDSMTYVLSVSMSDSDQPATFVRVFWGIAMGLMAAILIMIGSGGIDKLQAFIVVSAVPVSLILLPSLWDAPRIVITKGNAKATGAR</sequence>
<organism evidence="9 10">
    <name type="scientific">Alteromonas genovensis</name>
    <dbReference type="NCBI Taxonomy" id="471225"/>
    <lineage>
        <taxon>Bacteria</taxon>
        <taxon>Pseudomonadati</taxon>
        <taxon>Pseudomonadota</taxon>
        <taxon>Gammaproteobacteria</taxon>
        <taxon>Alteromonadales</taxon>
        <taxon>Alteromonadaceae</taxon>
        <taxon>Alteromonas/Salinimonas group</taxon>
        <taxon>Alteromonas</taxon>
    </lineage>
</organism>
<name>A0A6N9TF96_9ALTE</name>
<dbReference type="Pfam" id="PF02028">
    <property type="entry name" value="BCCT"/>
    <property type="match status" value="1"/>
</dbReference>
<gene>
    <name evidence="9" type="ORF">GTQ48_10655</name>
</gene>
<evidence type="ECO:0000256" key="5">
    <source>
        <dbReference type="ARBA" id="ARBA00022692"/>
    </source>
</evidence>
<dbReference type="PANTHER" id="PTHR30047">
    <property type="entry name" value="HIGH-AFFINITY CHOLINE TRANSPORT PROTEIN-RELATED"/>
    <property type="match status" value="1"/>
</dbReference>
<dbReference type="GO" id="GO:0005886">
    <property type="term" value="C:plasma membrane"/>
    <property type="evidence" value="ECO:0007669"/>
    <property type="project" value="UniProtKB-SubCell"/>
</dbReference>
<evidence type="ECO:0000256" key="2">
    <source>
        <dbReference type="ARBA" id="ARBA00005658"/>
    </source>
</evidence>
<accession>A0A6N9TF96</accession>
<reference evidence="9 10" key="1">
    <citation type="submission" date="2020-01" db="EMBL/GenBank/DDBJ databases">
        <title>Genomes of bacteria type strains.</title>
        <authorList>
            <person name="Chen J."/>
            <person name="Zhu S."/>
            <person name="Yang J."/>
        </authorList>
    </citation>
    <scope>NUCLEOTIDE SEQUENCE [LARGE SCALE GENOMIC DNA]</scope>
    <source>
        <strain evidence="9 10">LMG 24078</strain>
    </source>
</reference>
<evidence type="ECO:0000256" key="6">
    <source>
        <dbReference type="ARBA" id="ARBA00022989"/>
    </source>
</evidence>
<feature type="transmembrane region" description="Helical" evidence="8">
    <location>
        <begin position="410"/>
        <end position="431"/>
    </location>
</feature>
<feature type="transmembrane region" description="Helical" evidence="8">
    <location>
        <begin position="452"/>
        <end position="474"/>
    </location>
</feature>
<dbReference type="RefSeq" id="WP_163106687.1">
    <property type="nucleotide sequence ID" value="NZ_JAAAWO010000007.1"/>
</dbReference>
<feature type="transmembrane region" description="Helical" evidence="8">
    <location>
        <begin position="55"/>
        <end position="75"/>
    </location>
</feature>
<feature type="transmembrane region" description="Helical" evidence="8">
    <location>
        <begin position="146"/>
        <end position="170"/>
    </location>
</feature>
<evidence type="ECO:0000256" key="8">
    <source>
        <dbReference type="SAM" id="Phobius"/>
    </source>
</evidence>
<feature type="transmembrane region" description="Helical" evidence="8">
    <location>
        <begin position="240"/>
        <end position="258"/>
    </location>
</feature>
<evidence type="ECO:0000256" key="3">
    <source>
        <dbReference type="ARBA" id="ARBA00022448"/>
    </source>
</evidence>
<evidence type="ECO:0000313" key="10">
    <source>
        <dbReference type="Proteomes" id="UP000471381"/>
    </source>
</evidence>
<feature type="transmembrane region" description="Helical" evidence="8">
    <location>
        <begin position="95"/>
        <end position="114"/>
    </location>
</feature>
<dbReference type="EMBL" id="JAAAWO010000007">
    <property type="protein sequence ID" value="NDW15977.1"/>
    <property type="molecule type" value="Genomic_DNA"/>
</dbReference>
<keyword evidence="10" id="KW-1185">Reference proteome</keyword>
<feature type="transmembrane region" description="Helical" evidence="8">
    <location>
        <begin position="17"/>
        <end position="43"/>
    </location>
</feature>
<dbReference type="GO" id="GO:0022857">
    <property type="term" value="F:transmembrane transporter activity"/>
    <property type="evidence" value="ECO:0007669"/>
    <property type="project" value="InterPro"/>
</dbReference>
<keyword evidence="5 8" id="KW-0812">Transmembrane</keyword>
<dbReference type="InterPro" id="IPR000060">
    <property type="entry name" value="BCCT_transptr"/>
</dbReference>
<keyword evidence="7 8" id="KW-0472">Membrane</keyword>
<protein>
    <submittedName>
        <fullName evidence="9">BCCT family transporter</fullName>
    </submittedName>
</protein>
<evidence type="ECO:0000256" key="4">
    <source>
        <dbReference type="ARBA" id="ARBA00022475"/>
    </source>
</evidence>
<dbReference type="PANTHER" id="PTHR30047:SF7">
    <property type="entry name" value="HIGH-AFFINITY CHOLINE TRANSPORT PROTEIN"/>
    <property type="match status" value="1"/>
</dbReference>
<dbReference type="AlphaFoldDB" id="A0A6N9TF96"/>
<evidence type="ECO:0000256" key="7">
    <source>
        <dbReference type="ARBA" id="ARBA00023136"/>
    </source>
</evidence>
<proteinExistence type="inferred from homology"/>
<keyword evidence="4" id="KW-1003">Cell membrane</keyword>
<comment type="caution">
    <text evidence="9">The sequence shown here is derived from an EMBL/GenBank/DDBJ whole genome shotgun (WGS) entry which is preliminary data.</text>
</comment>
<feature type="transmembrane region" description="Helical" evidence="8">
    <location>
        <begin position="480"/>
        <end position="500"/>
    </location>
</feature>
<comment type="similarity">
    <text evidence="2">Belongs to the BCCT transporter (TC 2.A.15) family.</text>
</comment>
<feature type="transmembrane region" description="Helical" evidence="8">
    <location>
        <begin position="270"/>
        <end position="294"/>
    </location>
</feature>
<feature type="transmembrane region" description="Helical" evidence="8">
    <location>
        <begin position="323"/>
        <end position="345"/>
    </location>
</feature>
<keyword evidence="3" id="KW-0813">Transport</keyword>